<reference evidence="8" key="1">
    <citation type="journal article" date="2020" name="bioRxiv">
        <title>Comparative genomics of Chlamydomonas.</title>
        <authorList>
            <person name="Craig R.J."/>
            <person name="Hasan A.R."/>
            <person name="Ness R.W."/>
            <person name="Keightley P.D."/>
        </authorList>
    </citation>
    <scope>NUCLEOTIDE SEQUENCE</scope>
    <source>
        <strain evidence="8">CCAP 11/70</strain>
    </source>
</reference>
<sequence length="907" mass="97844">MGRVAATTLTPLLLLSLLAVQAGGHGQYSTLGDLLHWYTRFAQTHSSVLRFEELKEPGFEQSPSLPVATFTNTSVSQSGKALAVLVFGEHARELITCEVGLWLSRVLVGDTAELFAWKEWAEAFQPLGVAPEAVAGTVAQWVRRILDGLVVKLLPVENVDGRQAWEGGNLCLRKTARGVDLNRNYKFAFAHEPTHSDMYGGPHAFSEPQSRLITRLALGGGKGAGPVAKAYVNVHSGEWAVYSGWDSKAAVGPGMPADLDDLLQKSGKICNCQAGPAGAVSNYLAYGTGMDFMYTQLGVPYALTYEVYGGDGAGLLRNGRTNAALGSWTYAEDPGIAKALPKPEELFPAQEARHHRPHHAVPRPTHHRPQVGHHHLSEHQHHQKHRKAAQDHLERLFEKARSARSARRAAWEQQAAADELAAGDSSAAVEGAAGLRRRRASGLRRMYGQRRAAGERGRGLIGAEEEAARHRLDRGEEEAGSDWQVEDRYEESYDESYEYEEHVDQELSDLEQQERAAEATWEAQSQSRSRSGAEAAAEAEAQQLEEEGEEGYDEAWEVDGDEAGAWEEGLISEEEAEAQEEAALEAEAVRDRGQGRGGAEAELQLGWTAGGGAWRRGRALRQETDGGVILNMVRSKPSYLQRCFDTFNPPPGPAYRTAVAKWVVMLLMTLDHAADPANPKPVTHSLAGTVLAGRTPADYTFGAAGAAAIGRRLAEQAAEMAAAAGGAEGVRRREASETVGVEEPGVAATVTAAEGRGGRQLRQQQAERLGSVPIRGLSRSLLGLGGQARRGSGGAETEAARRALLQDQADGIPGFGISDQQDDDYGNTQQSIAGLEDEIEMRIQEVLQVDPVIQRQHSVVVFFALCCLFAVFVPWWVYATSPGKAVVAGLGVAGRRTRSAGRLATLG</sequence>
<keyword evidence="5" id="KW-0812">Transmembrane</keyword>
<evidence type="ECO:0000259" key="7">
    <source>
        <dbReference type="PROSITE" id="PS52035"/>
    </source>
</evidence>
<dbReference type="InterPro" id="IPR034269">
    <property type="entry name" value="At5g42320_M14_CPD"/>
</dbReference>
<feature type="transmembrane region" description="Helical" evidence="5">
    <location>
        <begin position="859"/>
        <end position="878"/>
    </location>
</feature>
<keyword evidence="9" id="KW-1185">Reference proteome</keyword>
<dbReference type="PANTHER" id="PTHR11705:SF119">
    <property type="entry name" value="OS02G0119300 PROTEIN"/>
    <property type="match status" value="1"/>
</dbReference>
<feature type="chain" id="PRO_5033024825" description="Peptidase M14 domain-containing protein" evidence="6">
    <location>
        <begin position="27"/>
        <end position="907"/>
    </location>
</feature>
<dbReference type="AlphaFoldDB" id="A0A835YIB1"/>
<evidence type="ECO:0000256" key="6">
    <source>
        <dbReference type="SAM" id="SignalP"/>
    </source>
</evidence>
<keyword evidence="5" id="KW-0472">Membrane</keyword>
<feature type="signal peptide" evidence="6">
    <location>
        <begin position="1"/>
        <end position="26"/>
    </location>
</feature>
<evidence type="ECO:0000313" key="8">
    <source>
        <dbReference type="EMBL" id="KAG2498169.1"/>
    </source>
</evidence>
<dbReference type="InterPro" id="IPR000834">
    <property type="entry name" value="Peptidase_M14"/>
</dbReference>
<gene>
    <name evidence="8" type="ORF">HYH03_003926</name>
</gene>
<feature type="compositionally biased region" description="Basic residues" evidence="4">
    <location>
        <begin position="353"/>
        <end position="374"/>
    </location>
</feature>
<comment type="cofactor">
    <cofactor evidence="1">
        <name>Zn(2+)</name>
        <dbReference type="ChEBI" id="CHEBI:29105"/>
    </cofactor>
</comment>
<evidence type="ECO:0000256" key="3">
    <source>
        <dbReference type="PROSITE-ProRule" id="PRU01379"/>
    </source>
</evidence>
<evidence type="ECO:0000256" key="4">
    <source>
        <dbReference type="SAM" id="MobiDB-lite"/>
    </source>
</evidence>
<proteinExistence type="inferred from homology"/>
<feature type="region of interest" description="Disordered" evidence="4">
    <location>
        <begin position="417"/>
        <end position="441"/>
    </location>
</feature>
<accession>A0A835YIB1</accession>
<dbReference type="PROSITE" id="PS52035">
    <property type="entry name" value="PEPTIDASE_M14"/>
    <property type="match status" value="1"/>
</dbReference>
<feature type="compositionally biased region" description="Low complexity" evidence="4">
    <location>
        <begin position="417"/>
        <end position="434"/>
    </location>
</feature>
<dbReference type="GO" id="GO:0004181">
    <property type="term" value="F:metallocarboxypeptidase activity"/>
    <property type="evidence" value="ECO:0007669"/>
    <property type="project" value="InterPro"/>
</dbReference>
<feature type="compositionally biased region" description="Low complexity" evidence="4">
    <location>
        <begin position="522"/>
        <end position="542"/>
    </location>
</feature>
<comment type="similarity">
    <text evidence="2 3">Belongs to the peptidase M14 family.</text>
</comment>
<dbReference type="Pfam" id="PF00246">
    <property type="entry name" value="Peptidase_M14"/>
    <property type="match status" value="1"/>
</dbReference>
<evidence type="ECO:0000256" key="2">
    <source>
        <dbReference type="ARBA" id="ARBA00005988"/>
    </source>
</evidence>
<evidence type="ECO:0000313" key="9">
    <source>
        <dbReference type="Proteomes" id="UP000612055"/>
    </source>
</evidence>
<dbReference type="PANTHER" id="PTHR11705">
    <property type="entry name" value="PROTEASE FAMILY M14 CARBOXYPEPTIDASE A,B"/>
    <property type="match status" value="1"/>
</dbReference>
<dbReference type="Proteomes" id="UP000612055">
    <property type="component" value="Unassembled WGS sequence"/>
</dbReference>
<dbReference type="SUPFAM" id="SSF53187">
    <property type="entry name" value="Zn-dependent exopeptidases"/>
    <property type="match status" value="1"/>
</dbReference>
<evidence type="ECO:0000256" key="1">
    <source>
        <dbReference type="ARBA" id="ARBA00001947"/>
    </source>
</evidence>
<feature type="active site" description="Proton donor/acceptor" evidence="3">
    <location>
        <position position="306"/>
    </location>
</feature>
<feature type="region of interest" description="Disordered" evidence="4">
    <location>
        <begin position="467"/>
        <end position="554"/>
    </location>
</feature>
<dbReference type="GO" id="GO:0005615">
    <property type="term" value="C:extracellular space"/>
    <property type="evidence" value="ECO:0007669"/>
    <property type="project" value="TreeGrafter"/>
</dbReference>
<protein>
    <recommendedName>
        <fullName evidence="7">Peptidase M14 domain-containing protein</fullName>
    </recommendedName>
</protein>
<dbReference type="GO" id="GO:0006508">
    <property type="term" value="P:proteolysis"/>
    <property type="evidence" value="ECO:0007669"/>
    <property type="project" value="InterPro"/>
</dbReference>
<dbReference type="GO" id="GO:0008270">
    <property type="term" value="F:zinc ion binding"/>
    <property type="evidence" value="ECO:0007669"/>
    <property type="project" value="InterPro"/>
</dbReference>
<feature type="compositionally biased region" description="Acidic residues" evidence="4">
    <location>
        <begin position="543"/>
        <end position="554"/>
    </location>
</feature>
<comment type="caution">
    <text evidence="8">The sequence shown here is derived from an EMBL/GenBank/DDBJ whole genome shotgun (WGS) entry which is preliminary data.</text>
</comment>
<feature type="domain" description="Peptidase M14" evidence="7">
    <location>
        <begin position="27"/>
        <end position="340"/>
    </location>
</feature>
<name>A0A835YIB1_9CHLO</name>
<dbReference type="CDD" id="cd06227">
    <property type="entry name" value="M14-CPA-like"/>
    <property type="match status" value="1"/>
</dbReference>
<evidence type="ECO:0000256" key="5">
    <source>
        <dbReference type="SAM" id="Phobius"/>
    </source>
</evidence>
<keyword evidence="6" id="KW-0732">Signal</keyword>
<dbReference type="EMBL" id="JAEHOE010000011">
    <property type="protein sequence ID" value="KAG2498169.1"/>
    <property type="molecule type" value="Genomic_DNA"/>
</dbReference>
<feature type="region of interest" description="Disordered" evidence="4">
    <location>
        <begin position="350"/>
        <end position="391"/>
    </location>
</feature>
<dbReference type="Gene3D" id="3.40.630.10">
    <property type="entry name" value="Zn peptidases"/>
    <property type="match status" value="1"/>
</dbReference>
<dbReference type="SMART" id="SM00631">
    <property type="entry name" value="Zn_pept"/>
    <property type="match status" value="1"/>
</dbReference>
<dbReference type="OrthoDB" id="3626597at2759"/>
<keyword evidence="5" id="KW-1133">Transmembrane helix</keyword>
<organism evidence="8 9">
    <name type="scientific">Edaphochlamys debaryana</name>
    <dbReference type="NCBI Taxonomy" id="47281"/>
    <lineage>
        <taxon>Eukaryota</taxon>
        <taxon>Viridiplantae</taxon>
        <taxon>Chlorophyta</taxon>
        <taxon>core chlorophytes</taxon>
        <taxon>Chlorophyceae</taxon>
        <taxon>CS clade</taxon>
        <taxon>Chlamydomonadales</taxon>
        <taxon>Chlamydomonadales incertae sedis</taxon>
        <taxon>Edaphochlamys</taxon>
    </lineage>
</organism>